<dbReference type="Proteomes" id="UP000772618">
    <property type="component" value="Unassembled WGS sequence"/>
</dbReference>
<dbReference type="InterPro" id="IPR034660">
    <property type="entry name" value="DinB/YfiT-like"/>
</dbReference>
<dbReference type="Pfam" id="PF12867">
    <property type="entry name" value="DinB_2"/>
    <property type="match status" value="1"/>
</dbReference>
<feature type="domain" description="DinB-like" evidence="1">
    <location>
        <begin position="43"/>
        <end position="174"/>
    </location>
</feature>
<keyword evidence="3" id="KW-1185">Reference proteome</keyword>
<dbReference type="InterPro" id="IPR024775">
    <property type="entry name" value="DinB-like"/>
</dbReference>
<gene>
    <name evidence="2" type="ORF">KK060_00755</name>
</gene>
<reference evidence="2 3" key="1">
    <citation type="submission" date="2021-05" db="EMBL/GenBank/DDBJ databases">
        <title>A Polyphasic approach of four new species of the genus Ohtaekwangia: Ohtaekwangia histidinii sp. nov., Ohtaekwangia cretensis sp. nov., Ohtaekwangia indiensis sp. nov., Ohtaekwangia reichenbachii sp. nov. from diverse environment.</title>
        <authorList>
            <person name="Octaviana S."/>
        </authorList>
    </citation>
    <scope>NUCLEOTIDE SEQUENCE [LARGE SCALE GENOMIC DNA]</scope>
    <source>
        <strain evidence="2 3">PWU20</strain>
    </source>
</reference>
<evidence type="ECO:0000313" key="3">
    <source>
        <dbReference type="Proteomes" id="UP000772618"/>
    </source>
</evidence>
<dbReference type="SUPFAM" id="SSF109854">
    <property type="entry name" value="DinB/YfiT-like putative metalloenzymes"/>
    <property type="match status" value="1"/>
</dbReference>
<evidence type="ECO:0000259" key="1">
    <source>
        <dbReference type="Pfam" id="PF12867"/>
    </source>
</evidence>
<proteinExistence type="predicted"/>
<organism evidence="2 3">
    <name type="scientific">Chryseosolibacter indicus</name>
    <dbReference type="NCBI Taxonomy" id="2782351"/>
    <lineage>
        <taxon>Bacteria</taxon>
        <taxon>Pseudomonadati</taxon>
        <taxon>Bacteroidota</taxon>
        <taxon>Cytophagia</taxon>
        <taxon>Cytophagales</taxon>
        <taxon>Chryseotaleaceae</taxon>
        <taxon>Chryseosolibacter</taxon>
    </lineage>
</organism>
<name>A0ABS5VK28_9BACT</name>
<evidence type="ECO:0000313" key="2">
    <source>
        <dbReference type="EMBL" id="MBT1701788.1"/>
    </source>
</evidence>
<sequence length="190" mass="20983">MNSDDLNSTEIQKRYNIDKSEVWQRGPIEGVPGLLQPVAHALLQSIEDVEACLNNFSSDLLWIKPLDMASVGFHLQHLTGVVDRLFTYARGERLLDDQLNALASEGKPPFDGCLAQHLIAKFKTQVGKAITQLKTTNETTLTEVRGVGRKQIPSTVIGLLFHAAEHAQRHVGQLLVTSKLVSEYSKSIGQ</sequence>
<comment type="caution">
    <text evidence="2">The sequence shown here is derived from an EMBL/GenBank/DDBJ whole genome shotgun (WGS) entry which is preliminary data.</text>
</comment>
<accession>A0ABS5VK28</accession>
<dbReference type="Gene3D" id="1.20.120.450">
    <property type="entry name" value="dinb family like domain"/>
    <property type="match status" value="1"/>
</dbReference>
<dbReference type="EMBL" id="JAHESD010000001">
    <property type="protein sequence ID" value="MBT1701788.1"/>
    <property type="molecule type" value="Genomic_DNA"/>
</dbReference>
<protein>
    <submittedName>
        <fullName evidence="2">DinB family protein</fullName>
    </submittedName>
</protein>